<dbReference type="GO" id="GO:0016020">
    <property type="term" value="C:membrane"/>
    <property type="evidence" value="ECO:0007669"/>
    <property type="project" value="TreeGrafter"/>
</dbReference>
<feature type="transmembrane region" description="Helical" evidence="2">
    <location>
        <begin position="689"/>
        <end position="710"/>
    </location>
</feature>
<keyword evidence="2" id="KW-0472">Membrane</keyword>
<evidence type="ECO:0000256" key="1">
    <source>
        <dbReference type="SAM" id="MobiDB-lite"/>
    </source>
</evidence>
<dbReference type="HOGENOM" id="CLU_405159_0_0_1"/>
<dbReference type="RefSeq" id="XP_005772834.1">
    <property type="nucleotide sequence ID" value="XM_005772777.1"/>
</dbReference>
<feature type="compositionally biased region" description="Pro residues" evidence="1">
    <location>
        <begin position="651"/>
        <end position="674"/>
    </location>
</feature>
<keyword evidence="4" id="KW-1185">Reference proteome</keyword>
<dbReference type="EnsemblProtists" id="EOD20405">
    <property type="protein sequence ID" value="EOD20405"/>
    <property type="gene ID" value="EMIHUDRAFT_450918"/>
</dbReference>
<proteinExistence type="predicted"/>
<dbReference type="Pfam" id="PF12505">
    <property type="entry name" value="DUF3712"/>
    <property type="match status" value="1"/>
</dbReference>
<dbReference type="GeneID" id="17265951"/>
<keyword evidence="2" id="KW-1133">Transmembrane helix</keyword>
<feature type="region of interest" description="Disordered" evidence="1">
    <location>
        <begin position="650"/>
        <end position="679"/>
    </location>
</feature>
<sequence>MKAALPPASLPPPPPASPSSWAFWCGTPGRGTLGCATVVVAAVVVATPIVLLLVVPSLVGMFFNAATLTVLNCTLADPSHSTLSIEVGLELNNAGPLSVSLEQFDATLVDLRGREFGWLRFPSVTLKPHGPTVLKLESQLVVLDEEALAAEGSKLLHGKRIAWDVKGQSAVVVYGIPFRVDVWKRLEFLGALLEDFEARSLQVTSANATEGTLDLSAEISFLSVSPFEFLRIGTLEVELWYNPDANDVSLPGHSAASQRVRGSWLCRPQCRERGDCKEDECPAGGELSLKIGVAFFYEFEVRRGAIGSPRTPALSARVLLDSSAAGAGVVAGRWASRQDQTVIALGPTNKWFLDRIWQGLVTVQGAPISILAGALGTRETFVLGYNVQTGETCDLYNQDEDGALVTAQNPFSRPIALRDIDYEVSFTEPIEYSAGFHLEALAGIDQKLVEISCAPTATFARMTSRAGIWAGTPRHRGPDGRGYRGNASERLAARLADEVIPLPARGVGGGKGAGTSSFFLAASAVPGVAEATNENGDTGPCVLGIPNLDPFDCCLTTVFTAVGCKAQQRGRAHVDVRARGRVTIEVDGLRLVTYPHFSLPLSYTGDVLNFNALDGLGVSNVGAVTHAGFDCTDFTFKGVSEPLWPLGVGKFPPPPVTPSPPTPPPLPTRPPSAPPTAVQGKTAARSLSVWLPVTICSALALLGLVACVLCSRRRRRRRRSQPEQGRIALRRGHTVDALKQAAPAMPP</sequence>
<dbReference type="Proteomes" id="UP000013827">
    <property type="component" value="Unassembled WGS sequence"/>
</dbReference>
<dbReference type="PANTHER" id="PTHR35895:SF1">
    <property type="entry name" value="LIPID-BINDING SERUM GLYCOPROTEIN C-TERMINAL DOMAIN-CONTAINING PROTEIN"/>
    <property type="match status" value="1"/>
</dbReference>
<name>A0A0D3JA70_EMIH1</name>
<organism evidence="3 4">
    <name type="scientific">Emiliania huxleyi (strain CCMP1516)</name>
    <dbReference type="NCBI Taxonomy" id="280463"/>
    <lineage>
        <taxon>Eukaryota</taxon>
        <taxon>Haptista</taxon>
        <taxon>Haptophyta</taxon>
        <taxon>Prymnesiophyceae</taxon>
        <taxon>Isochrysidales</taxon>
        <taxon>Noelaerhabdaceae</taxon>
        <taxon>Emiliania</taxon>
    </lineage>
</organism>
<dbReference type="KEGG" id="ehx:EMIHUDRAFT_450918"/>
<accession>A0A0D3JA70</accession>
<dbReference type="PANTHER" id="PTHR35895">
    <property type="entry name" value="CHROMOSOME 16, WHOLE GENOME SHOTGUN SEQUENCE"/>
    <property type="match status" value="1"/>
</dbReference>
<keyword evidence="2" id="KW-0812">Transmembrane</keyword>
<dbReference type="InterPro" id="IPR046368">
    <property type="entry name" value="Tag1"/>
</dbReference>
<evidence type="ECO:0000313" key="3">
    <source>
        <dbReference type="EnsemblProtists" id="EOD20405"/>
    </source>
</evidence>
<dbReference type="PaxDb" id="2903-EOD20405"/>
<reference evidence="4" key="1">
    <citation type="journal article" date="2013" name="Nature">
        <title>Pan genome of the phytoplankton Emiliania underpins its global distribution.</title>
        <authorList>
            <person name="Read B.A."/>
            <person name="Kegel J."/>
            <person name="Klute M.J."/>
            <person name="Kuo A."/>
            <person name="Lefebvre S.C."/>
            <person name="Maumus F."/>
            <person name="Mayer C."/>
            <person name="Miller J."/>
            <person name="Monier A."/>
            <person name="Salamov A."/>
            <person name="Young J."/>
            <person name="Aguilar M."/>
            <person name="Claverie J.M."/>
            <person name="Frickenhaus S."/>
            <person name="Gonzalez K."/>
            <person name="Herman E.K."/>
            <person name="Lin Y.C."/>
            <person name="Napier J."/>
            <person name="Ogata H."/>
            <person name="Sarno A.F."/>
            <person name="Shmutz J."/>
            <person name="Schroeder D."/>
            <person name="de Vargas C."/>
            <person name="Verret F."/>
            <person name="von Dassow P."/>
            <person name="Valentin K."/>
            <person name="Van de Peer Y."/>
            <person name="Wheeler G."/>
            <person name="Dacks J.B."/>
            <person name="Delwiche C.F."/>
            <person name="Dyhrman S.T."/>
            <person name="Glockner G."/>
            <person name="John U."/>
            <person name="Richards T."/>
            <person name="Worden A.Z."/>
            <person name="Zhang X."/>
            <person name="Grigoriev I.V."/>
            <person name="Allen A.E."/>
            <person name="Bidle K."/>
            <person name="Borodovsky M."/>
            <person name="Bowler C."/>
            <person name="Brownlee C."/>
            <person name="Cock J.M."/>
            <person name="Elias M."/>
            <person name="Gladyshev V.N."/>
            <person name="Groth M."/>
            <person name="Guda C."/>
            <person name="Hadaegh A."/>
            <person name="Iglesias-Rodriguez M.D."/>
            <person name="Jenkins J."/>
            <person name="Jones B.M."/>
            <person name="Lawson T."/>
            <person name="Leese F."/>
            <person name="Lindquist E."/>
            <person name="Lobanov A."/>
            <person name="Lomsadze A."/>
            <person name="Malik S.B."/>
            <person name="Marsh M.E."/>
            <person name="Mackinder L."/>
            <person name="Mock T."/>
            <person name="Mueller-Roeber B."/>
            <person name="Pagarete A."/>
            <person name="Parker M."/>
            <person name="Probert I."/>
            <person name="Quesneville H."/>
            <person name="Raines C."/>
            <person name="Rensing S.A."/>
            <person name="Riano-Pachon D.M."/>
            <person name="Richier S."/>
            <person name="Rokitta S."/>
            <person name="Shiraiwa Y."/>
            <person name="Soanes D.M."/>
            <person name="van der Giezen M."/>
            <person name="Wahlund T.M."/>
            <person name="Williams B."/>
            <person name="Wilson W."/>
            <person name="Wolfe G."/>
            <person name="Wurch L.L."/>
        </authorList>
    </citation>
    <scope>NUCLEOTIDE SEQUENCE</scope>
</reference>
<feature type="transmembrane region" description="Helical" evidence="2">
    <location>
        <begin position="38"/>
        <end position="63"/>
    </location>
</feature>
<protein>
    <recommendedName>
        <fullName evidence="5">VWFD domain-containing protein</fullName>
    </recommendedName>
</protein>
<dbReference type="AlphaFoldDB" id="A0A0D3JA70"/>
<reference evidence="3" key="2">
    <citation type="submission" date="2024-10" db="UniProtKB">
        <authorList>
            <consortium name="EnsemblProtists"/>
        </authorList>
    </citation>
    <scope>IDENTIFICATION</scope>
</reference>
<dbReference type="InterPro" id="IPR022185">
    <property type="entry name" value="DUF3712"/>
</dbReference>
<evidence type="ECO:0008006" key="5">
    <source>
        <dbReference type="Google" id="ProtNLM"/>
    </source>
</evidence>
<evidence type="ECO:0000256" key="2">
    <source>
        <dbReference type="SAM" id="Phobius"/>
    </source>
</evidence>
<evidence type="ECO:0000313" key="4">
    <source>
        <dbReference type="Proteomes" id="UP000013827"/>
    </source>
</evidence>